<reference evidence="1" key="1">
    <citation type="submission" date="2022-10" db="EMBL/GenBank/DDBJ databases">
        <title>Culturing micro-colonial fungi from biological soil crusts in the Mojave desert and describing Neophaeococcomyces mojavensis, and introducing the new genera and species Taxawa tesnikishii.</title>
        <authorList>
            <person name="Kurbessoian T."/>
            <person name="Stajich J.E."/>
        </authorList>
    </citation>
    <scope>NUCLEOTIDE SEQUENCE</scope>
    <source>
        <strain evidence="1">JES_112</strain>
    </source>
</reference>
<dbReference type="Proteomes" id="UP001172386">
    <property type="component" value="Unassembled WGS sequence"/>
</dbReference>
<name>A0ACC3A1H8_9EURO</name>
<accession>A0ACC3A1H8</accession>
<comment type="caution">
    <text evidence="1">The sequence shown here is derived from an EMBL/GenBank/DDBJ whole genome shotgun (WGS) entry which is preliminary data.</text>
</comment>
<dbReference type="EMBL" id="JAPDRQ010000144">
    <property type="protein sequence ID" value="KAJ9653699.1"/>
    <property type="molecule type" value="Genomic_DNA"/>
</dbReference>
<proteinExistence type="predicted"/>
<sequence>MATSELPPFDPEWLMAEQMTGGRMTLPAEPVEQARARFDALYNNIRPLLPPPTDAVTTTDLEVPISKQKIRIYKPANAAGPLPVGLYIHSGGWYAGSVDHEDFLARNIAENSQMLLYSAEYRLAPENPYPTGLDDVCNAYQYMHETATNHGGDPTKKFIMGGSAGGSLTAAVALKYATNPELKAVGFCTFCLSSCEPSALPEAYKSRYTPELYSDAPMIGNDIMRQAREWYAAPATDPLNSVLLHSDFKYLPPCYIAAPTKDPTHQETLFFYEECKKQGVKAELVEWVGMPHFFWTLPMLQKSQDFMRVWNEKLRAMIASS</sequence>
<organism evidence="1 2">
    <name type="scientific">Neophaeococcomyces mojaviensis</name>
    <dbReference type="NCBI Taxonomy" id="3383035"/>
    <lineage>
        <taxon>Eukaryota</taxon>
        <taxon>Fungi</taxon>
        <taxon>Dikarya</taxon>
        <taxon>Ascomycota</taxon>
        <taxon>Pezizomycotina</taxon>
        <taxon>Eurotiomycetes</taxon>
        <taxon>Chaetothyriomycetidae</taxon>
        <taxon>Chaetothyriales</taxon>
        <taxon>Chaetothyriales incertae sedis</taxon>
        <taxon>Neophaeococcomyces</taxon>
    </lineage>
</organism>
<evidence type="ECO:0000313" key="2">
    <source>
        <dbReference type="Proteomes" id="UP001172386"/>
    </source>
</evidence>
<keyword evidence="2" id="KW-1185">Reference proteome</keyword>
<protein>
    <submittedName>
        <fullName evidence="1">Uncharacterized protein</fullName>
    </submittedName>
</protein>
<evidence type="ECO:0000313" key="1">
    <source>
        <dbReference type="EMBL" id="KAJ9653699.1"/>
    </source>
</evidence>
<gene>
    <name evidence="1" type="ORF">H2198_007156</name>
</gene>